<dbReference type="SUPFAM" id="SSF57016">
    <property type="entry name" value="Plant lectins/antimicrobial peptides"/>
    <property type="match status" value="1"/>
</dbReference>
<dbReference type="InterPro" id="IPR036779">
    <property type="entry name" value="LysM_dom_sf"/>
</dbReference>
<feature type="region of interest" description="Disordered" evidence="3">
    <location>
        <begin position="80"/>
        <end position="100"/>
    </location>
</feature>
<evidence type="ECO:0000313" key="8">
    <source>
        <dbReference type="Proteomes" id="UP000319257"/>
    </source>
</evidence>
<evidence type="ECO:0000259" key="5">
    <source>
        <dbReference type="PROSITE" id="PS50941"/>
    </source>
</evidence>
<keyword evidence="1 2" id="KW-0147">Chitin-binding</keyword>
<feature type="region of interest" description="Disordered" evidence="3">
    <location>
        <begin position="170"/>
        <end position="257"/>
    </location>
</feature>
<evidence type="ECO:0000313" key="7">
    <source>
        <dbReference type="EMBL" id="TPX14782.1"/>
    </source>
</evidence>
<keyword evidence="2" id="KW-1015">Disulfide bond</keyword>
<feature type="compositionally biased region" description="Basic and acidic residues" evidence="3">
    <location>
        <begin position="173"/>
        <end position="193"/>
    </location>
</feature>
<sequence>MASSLFHIIVNILALHAIVANAGQVFPRACTRTVNAKSGDSCATLSRAAGITVAQFINYNPSVTSCGGLVPGKAYCVASDGSEASSPPAQTSPSLSITKDGQCGKGVTCAGSTYGDCCSEHGWCGDSEDHCGPGQGDRHDPDHDEDGKGDCHDANKDGQDDRHALAVHLADSGNRDGDGDVDEHAAQERRDDTDQPDYQDLNDQRGQDDHDGGDQHPVPDDPDNLDRDLDIDPDRTSVPNMGPSSQQYGRDIPVTDSGRADQDIATTQMTLMTDINNHDVGKEFYKVKQGDYCDKIVEMYGTFNIVDL</sequence>
<dbReference type="Gene3D" id="3.10.350.10">
    <property type="entry name" value="LysM domain"/>
    <property type="match status" value="1"/>
</dbReference>
<feature type="domain" description="LysM" evidence="6">
    <location>
        <begin position="32"/>
        <end position="77"/>
    </location>
</feature>
<dbReference type="PROSITE" id="PS51782">
    <property type="entry name" value="LYSM"/>
    <property type="match status" value="1"/>
</dbReference>
<evidence type="ECO:0000256" key="1">
    <source>
        <dbReference type="ARBA" id="ARBA00022669"/>
    </source>
</evidence>
<keyword evidence="4" id="KW-0732">Signal</keyword>
<dbReference type="AlphaFoldDB" id="A0A507AXV2"/>
<evidence type="ECO:0000256" key="4">
    <source>
        <dbReference type="SAM" id="SignalP"/>
    </source>
</evidence>
<gene>
    <name evidence="7" type="ORF">E0L32_005177</name>
</gene>
<dbReference type="Gene3D" id="3.30.60.10">
    <property type="entry name" value="Endochitinase-like"/>
    <property type="match status" value="1"/>
</dbReference>
<dbReference type="InterPro" id="IPR036861">
    <property type="entry name" value="Endochitinase-like_sf"/>
</dbReference>
<comment type="caution">
    <text evidence="2">Lacks conserved residue(s) required for the propagation of feature annotation.</text>
</comment>
<feature type="disulfide bond" evidence="2">
    <location>
        <begin position="117"/>
        <end position="131"/>
    </location>
</feature>
<evidence type="ECO:0000259" key="6">
    <source>
        <dbReference type="PROSITE" id="PS51782"/>
    </source>
</evidence>
<proteinExistence type="predicted"/>
<feature type="disulfide bond" evidence="2">
    <location>
        <begin position="103"/>
        <end position="118"/>
    </location>
</feature>
<feature type="compositionally biased region" description="Basic and acidic residues" evidence="3">
    <location>
        <begin position="202"/>
        <end position="235"/>
    </location>
</feature>
<dbReference type="GeneID" id="41972624"/>
<dbReference type="RefSeq" id="XP_030996493.1">
    <property type="nucleotide sequence ID" value="XM_031139670.1"/>
</dbReference>
<name>A0A507AXV2_9PEZI</name>
<accession>A0A507AXV2</accession>
<dbReference type="SUPFAM" id="SSF54106">
    <property type="entry name" value="LysM domain"/>
    <property type="match status" value="1"/>
</dbReference>
<dbReference type="PROSITE" id="PS50941">
    <property type="entry name" value="CHIT_BIND_I_2"/>
    <property type="match status" value="1"/>
</dbReference>
<feature type="signal peptide" evidence="4">
    <location>
        <begin position="1"/>
        <end position="22"/>
    </location>
</feature>
<dbReference type="Pfam" id="PF01476">
    <property type="entry name" value="LysM"/>
    <property type="match status" value="1"/>
</dbReference>
<dbReference type="InterPro" id="IPR018392">
    <property type="entry name" value="LysM"/>
</dbReference>
<feature type="compositionally biased region" description="Polar residues" evidence="3">
    <location>
        <begin position="82"/>
        <end position="99"/>
    </location>
</feature>
<dbReference type="CDD" id="cd00118">
    <property type="entry name" value="LysM"/>
    <property type="match status" value="1"/>
</dbReference>
<protein>
    <submittedName>
        <fullName evidence="7">Uncharacterized protein</fullName>
    </submittedName>
</protein>
<feature type="chain" id="PRO_5021385282" evidence="4">
    <location>
        <begin position="23"/>
        <end position="308"/>
    </location>
</feature>
<feature type="domain" description="Chitin-binding type-1" evidence="5">
    <location>
        <begin position="100"/>
        <end position="153"/>
    </location>
</feature>
<dbReference type="InterPro" id="IPR001002">
    <property type="entry name" value="Chitin-bd_1"/>
</dbReference>
<dbReference type="CDD" id="cd11618">
    <property type="entry name" value="ChtBD1_1"/>
    <property type="match status" value="1"/>
</dbReference>
<dbReference type="GO" id="GO:0008061">
    <property type="term" value="F:chitin binding"/>
    <property type="evidence" value="ECO:0007669"/>
    <property type="project" value="UniProtKB-UniRule"/>
</dbReference>
<feature type="compositionally biased region" description="Polar residues" evidence="3">
    <location>
        <begin position="237"/>
        <end position="248"/>
    </location>
</feature>
<keyword evidence="8" id="KW-1185">Reference proteome</keyword>
<feature type="region of interest" description="Disordered" evidence="3">
    <location>
        <begin position="131"/>
        <end position="158"/>
    </location>
</feature>
<dbReference type="EMBL" id="SKBQ01000026">
    <property type="protein sequence ID" value="TPX14782.1"/>
    <property type="molecule type" value="Genomic_DNA"/>
</dbReference>
<reference evidence="7 8" key="1">
    <citation type="submission" date="2019-06" db="EMBL/GenBank/DDBJ databases">
        <title>Draft genome sequence of the filamentous fungus Phialemoniopsis curvata isolated from diesel fuel.</title>
        <authorList>
            <person name="Varaljay V.A."/>
            <person name="Lyon W.J."/>
            <person name="Crouch A.L."/>
            <person name="Drake C.E."/>
            <person name="Hollomon J.M."/>
            <person name="Nadeau L.J."/>
            <person name="Nunn H.S."/>
            <person name="Stevenson B.S."/>
            <person name="Bojanowski C.L."/>
            <person name="Crookes-Goodson W.J."/>
        </authorList>
    </citation>
    <scope>NUCLEOTIDE SEQUENCE [LARGE SCALE GENOMIC DNA]</scope>
    <source>
        <strain evidence="7 8">D216</strain>
    </source>
</reference>
<organism evidence="7 8">
    <name type="scientific">Thyridium curvatum</name>
    <dbReference type="NCBI Taxonomy" id="1093900"/>
    <lineage>
        <taxon>Eukaryota</taxon>
        <taxon>Fungi</taxon>
        <taxon>Dikarya</taxon>
        <taxon>Ascomycota</taxon>
        <taxon>Pezizomycotina</taxon>
        <taxon>Sordariomycetes</taxon>
        <taxon>Sordariomycetidae</taxon>
        <taxon>Thyridiales</taxon>
        <taxon>Thyridiaceae</taxon>
        <taxon>Thyridium</taxon>
    </lineage>
</organism>
<comment type="caution">
    <text evidence="7">The sequence shown here is derived from an EMBL/GenBank/DDBJ whole genome shotgun (WGS) entry which is preliminary data.</text>
</comment>
<dbReference type="InParanoid" id="A0A507AXV2"/>
<evidence type="ECO:0000256" key="2">
    <source>
        <dbReference type="PROSITE-ProRule" id="PRU00261"/>
    </source>
</evidence>
<evidence type="ECO:0000256" key="3">
    <source>
        <dbReference type="SAM" id="MobiDB-lite"/>
    </source>
</evidence>
<dbReference type="Proteomes" id="UP000319257">
    <property type="component" value="Unassembled WGS sequence"/>
</dbReference>
<dbReference type="STRING" id="1093900.A0A507AXV2"/>
<dbReference type="OrthoDB" id="5242494at2759"/>